<protein>
    <recommendedName>
        <fullName evidence="3">Phosphatase</fullName>
    </recommendedName>
</protein>
<comment type="caution">
    <text evidence="1">The sequence shown here is derived from an EMBL/GenBank/DDBJ whole genome shotgun (WGS) entry which is preliminary data.</text>
</comment>
<sequence>MVATFHSLVDAGRELQGWPCRMQVCGQSEARRFQAELAATHVLSILTPGRSYLGPRDVAPAHHLKVEFDDVEDDTRPGGPSLDLVRSIGEWTAALPDEARLCLHGLQGVRRAPAVALGILAARVPPADAVAALARFCRHAPDPNRLLVRRFDEALGLGGALSAACASRFAGCGSALQRRDQADGADFNFDMLALDGERAQGG</sequence>
<dbReference type="EMBL" id="JAAAMG010000019">
    <property type="protein sequence ID" value="NDW06618.1"/>
    <property type="molecule type" value="Genomic_DNA"/>
</dbReference>
<gene>
    <name evidence="1" type="ORF">GTK09_19550</name>
</gene>
<keyword evidence="2" id="KW-1185">Reference proteome</keyword>
<proteinExistence type="predicted"/>
<evidence type="ECO:0000313" key="2">
    <source>
        <dbReference type="Proteomes" id="UP000469011"/>
    </source>
</evidence>
<name>A0A6N9TCK1_9HYPH</name>
<evidence type="ECO:0000313" key="1">
    <source>
        <dbReference type="EMBL" id="NDW06618.1"/>
    </source>
</evidence>
<organism evidence="1 2">
    <name type="scientific">Jiella pacifica</name>
    <dbReference type="NCBI Taxonomy" id="2696469"/>
    <lineage>
        <taxon>Bacteria</taxon>
        <taxon>Pseudomonadati</taxon>
        <taxon>Pseudomonadota</taxon>
        <taxon>Alphaproteobacteria</taxon>
        <taxon>Hyphomicrobiales</taxon>
        <taxon>Aurantimonadaceae</taxon>
        <taxon>Jiella</taxon>
    </lineage>
</organism>
<reference evidence="1 2" key="1">
    <citation type="submission" date="2020-01" db="EMBL/GenBank/DDBJ databases">
        <title>Jiella pacifica sp. nov.</title>
        <authorList>
            <person name="Xue Z."/>
            <person name="Zhu S."/>
            <person name="Chen J."/>
            <person name="Yang J."/>
        </authorList>
    </citation>
    <scope>NUCLEOTIDE SEQUENCE [LARGE SCALE GENOMIC DNA]</scope>
    <source>
        <strain evidence="1 2">40Bstr34</strain>
    </source>
</reference>
<dbReference type="AlphaFoldDB" id="A0A6N9TCK1"/>
<dbReference type="RefSeq" id="WP_163465122.1">
    <property type="nucleotide sequence ID" value="NZ_JAAAMG010000019.1"/>
</dbReference>
<accession>A0A6N9TCK1</accession>
<evidence type="ECO:0008006" key="3">
    <source>
        <dbReference type="Google" id="ProtNLM"/>
    </source>
</evidence>
<dbReference type="Proteomes" id="UP000469011">
    <property type="component" value="Unassembled WGS sequence"/>
</dbReference>